<accession>A0A238WGW7</accession>
<dbReference type="SUPFAM" id="SSF53474">
    <property type="entry name" value="alpha/beta-Hydrolases"/>
    <property type="match status" value="1"/>
</dbReference>
<dbReference type="Proteomes" id="UP000198310">
    <property type="component" value="Unassembled WGS sequence"/>
</dbReference>
<proteinExistence type="predicted"/>
<dbReference type="EMBL" id="FZNS01000002">
    <property type="protein sequence ID" value="SNR45832.1"/>
    <property type="molecule type" value="Genomic_DNA"/>
</dbReference>
<dbReference type="GO" id="GO:0016787">
    <property type="term" value="F:hydrolase activity"/>
    <property type="evidence" value="ECO:0007669"/>
    <property type="project" value="UniProtKB-KW"/>
</dbReference>
<protein>
    <submittedName>
        <fullName evidence="1">Dienelactone hydrolase</fullName>
    </submittedName>
</protein>
<keyword evidence="1" id="KW-0378">Hydrolase</keyword>
<dbReference type="RefSeq" id="WP_089332096.1">
    <property type="nucleotide sequence ID" value="NZ_FZNS01000002.1"/>
</dbReference>
<reference evidence="2" key="1">
    <citation type="submission" date="2017-06" db="EMBL/GenBank/DDBJ databases">
        <authorList>
            <person name="Varghese N."/>
            <person name="Submissions S."/>
        </authorList>
    </citation>
    <scope>NUCLEOTIDE SEQUENCE [LARGE SCALE GENOMIC DNA]</scope>
    <source>
        <strain evidence="2">DSM 28041</strain>
    </source>
</reference>
<dbReference type="InterPro" id="IPR029058">
    <property type="entry name" value="AB_hydrolase_fold"/>
</dbReference>
<organism evidence="1 2">
    <name type="scientific">Hymenobacter mucosus</name>
    <dbReference type="NCBI Taxonomy" id="1411120"/>
    <lineage>
        <taxon>Bacteria</taxon>
        <taxon>Pseudomonadati</taxon>
        <taxon>Bacteroidota</taxon>
        <taxon>Cytophagia</taxon>
        <taxon>Cytophagales</taxon>
        <taxon>Hymenobacteraceae</taxon>
        <taxon>Hymenobacter</taxon>
    </lineage>
</organism>
<keyword evidence="2" id="KW-1185">Reference proteome</keyword>
<dbReference type="AlphaFoldDB" id="A0A238WGW7"/>
<sequence length="380" mass="40415">MKSAAGYNQSANFATAALANRWQPWLVVVALVLAACSSDATRDATTIPLPTGHYEGPISYLGTEVRVALDLREVTPGQLQADVSFPTMPGLEFAAAQLRYQEPQLRIEQHAHANGGISIQAVREGDFLRGVLTWDSLRTDFVWVRRGDAASRGYREQSVRLGLPGYSQPLAILFPDDTLAKHPAIALVPPLAATARATTQAARLARQGYVTVVVPVTAPSPVAAGTDSVATQVASAALTLLRTQTGVDSSRVGIWGSGVASSAVALAAATSQPQAAFVVLEAAPATTAAEARQYRVLGEQHLSTLGIYAALDTSVNVQESSRRLRTALGNKGAMQVRTIPQVSSTFVLPGRASEDGQWQWPRPAPNYWEGVLAWLKSVNQ</sequence>
<evidence type="ECO:0000313" key="2">
    <source>
        <dbReference type="Proteomes" id="UP000198310"/>
    </source>
</evidence>
<name>A0A238WGW7_9BACT</name>
<gene>
    <name evidence="1" type="ORF">SAMN06269173_102599</name>
</gene>
<dbReference type="Gene3D" id="3.40.50.1820">
    <property type="entry name" value="alpha/beta hydrolase"/>
    <property type="match status" value="1"/>
</dbReference>
<evidence type="ECO:0000313" key="1">
    <source>
        <dbReference type="EMBL" id="SNR45832.1"/>
    </source>
</evidence>